<keyword evidence="2" id="KW-1185">Reference proteome</keyword>
<evidence type="ECO:0000313" key="1">
    <source>
        <dbReference type="EMBL" id="KAH9329221.1"/>
    </source>
</evidence>
<comment type="caution">
    <text evidence="1">The sequence shown here is derived from an EMBL/GenBank/DDBJ whole genome shotgun (WGS) entry which is preliminary data.</text>
</comment>
<dbReference type="PANTHER" id="PTHR14269">
    <property type="entry name" value="CDP-DIACYLGLYCEROL--GLYCEROL-3-PHOSPHATE 3-PHOSPHATIDYLTRANSFERASE-RELATED"/>
    <property type="match status" value="1"/>
</dbReference>
<dbReference type="InterPro" id="IPR036412">
    <property type="entry name" value="HAD-like_sf"/>
</dbReference>
<dbReference type="PANTHER" id="PTHR14269:SF4">
    <property type="entry name" value="CAT EYE SYNDROME CRITICAL REGION PROTEIN 5"/>
    <property type="match status" value="1"/>
</dbReference>
<sequence length="285" mass="31704">GGMRESVRAAELSNLLGVHIKSYQVLQGHTPFKKLVNRFGDELVLAVGKGEPANVMSEYGFRKVVSMDVYTSYFNNIDPLAQYKSWANHLSSHNEKLLPQLEGQDDITKKQVHAAFVVSDPVDWGRDIQVLCDVLRSGGLPGKSDVQQPPLFFAADDLEYQAVFPTVRLGMGAFRIALESIFNRIHHTALMYTSFGKPNATVFKDAEIVLQKISSSIGLDRSEHREILNGGNFATHEIKYLYMIGDNPSVDIFGAKQAGQPWFSILTRTGCFRGKGNHENFPADL</sequence>
<dbReference type="InterPro" id="IPR050324">
    <property type="entry name" value="CDP-alcohol_PTase-I"/>
</dbReference>
<dbReference type="AlphaFoldDB" id="A0AA38GUP4"/>
<dbReference type="Pfam" id="PF13242">
    <property type="entry name" value="Hydrolase_like"/>
    <property type="match status" value="1"/>
</dbReference>
<dbReference type="EMBL" id="JAHRHJ020000001">
    <property type="protein sequence ID" value="KAH9329221.1"/>
    <property type="molecule type" value="Genomic_DNA"/>
</dbReference>
<dbReference type="Gene3D" id="3.40.50.1000">
    <property type="entry name" value="HAD superfamily/HAD-like"/>
    <property type="match status" value="2"/>
</dbReference>
<accession>A0AA38GUP4</accession>
<evidence type="ECO:0000313" key="2">
    <source>
        <dbReference type="Proteomes" id="UP000824469"/>
    </source>
</evidence>
<dbReference type="GO" id="GO:0046474">
    <property type="term" value="P:glycerophospholipid biosynthetic process"/>
    <property type="evidence" value="ECO:0007669"/>
    <property type="project" value="TreeGrafter"/>
</dbReference>
<dbReference type="NCBIfam" id="TIGR01460">
    <property type="entry name" value="HAD-SF-IIA"/>
    <property type="match status" value="1"/>
</dbReference>
<dbReference type="FunFam" id="3.40.50.1000:FF:000137">
    <property type="entry name" value="Hydrolase family protein / HAD-superfamily protein"/>
    <property type="match status" value="1"/>
</dbReference>
<reference evidence="1 2" key="1">
    <citation type="journal article" date="2021" name="Nat. Plants">
        <title>The Taxus genome provides insights into paclitaxel biosynthesis.</title>
        <authorList>
            <person name="Xiong X."/>
            <person name="Gou J."/>
            <person name="Liao Q."/>
            <person name="Li Y."/>
            <person name="Zhou Q."/>
            <person name="Bi G."/>
            <person name="Li C."/>
            <person name="Du R."/>
            <person name="Wang X."/>
            <person name="Sun T."/>
            <person name="Guo L."/>
            <person name="Liang H."/>
            <person name="Lu P."/>
            <person name="Wu Y."/>
            <person name="Zhang Z."/>
            <person name="Ro D.K."/>
            <person name="Shang Y."/>
            <person name="Huang S."/>
            <person name="Yan J."/>
        </authorList>
    </citation>
    <scope>NUCLEOTIDE SEQUENCE [LARGE SCALE GENOMIC DNA]</scope>
    <source>
        <strain evidence="1">Ta-2019</strain>
    </source>
</reference>
<dbReference type="InterPro" id="IPR006357">
    <property type="entry name" value="HAD-SF_hydro_IIA"/>
</dbReference>
<dbReference type="Proteomes" id="UP000824469">
    <property type="component" value="Unassembled WGS sequence"/>
</dbReference>
<dbReference type="GO" id="GO:0005739">
    <property type="term" value="C:mitochondrion"/>
    <property type="evidence" value="ECO:0007669"/>
    <property type="project" value="TreeGrafter"/>
</dbReference>
<dbReference type="InterPro" id="IPR006353">
    <property type="entry name" value="HAD-SF_hydro_IIA_CECR5"/>
</dbReference>
<protein>
    <submittedName>
        <fullName evidence="1">Uncharacterized protein</fullName>
    </submittedName>
</protein>
<feature type="non-terminal residue" evidence="1">
    <location>
        <position position="1"/>
    </location>
</feature>
<dbReference type="NCBIfam" id="TIGR01456">
    <property type="entry name" value="CECR5"/>
    <property type="match status" value="1"/>
</dbReference>
<name>A0AA38GUP4_TAXCH</name>
<feature type="non-terminal residue" evidence="1">
    <location>
        <position position="285"/>
    </location>
</feature>
<dbReference type="InterPro" id="IPR023214">
    <property type="entry name" value="HAD_sf"/>
</dbReference>
<organism evidence="1 2">
    <name type="scientific">Taxus chinensis</name>
    <name type="common">Chinese yew</name>
    <name type="synonym">Taxus wallichiana var. chinensis</name>
    <dbReference type="NCBI Taxonomy" id="29808"/>
    <lineage>
        <taxon>Eukaryota</taxon>
        <taxon>Viridiplantae</taxon>
        <taxon>Streptophyta</taxon>
        <taxon>Embryophyta</taxon>
        <taxon>Tracheophyta</taxon>
        <taxon>Spermatophyta</taxon>
        <taxon>Pinopsida</taxon>
        <taxon>Pinidae</taxon>
        <taxon>Conifers II</taxon>
        <taxon>Cupressales</taxon>
        <taxon>Taxaceae</taxon>
        <taxon>Taxus</taxon>
    </lineage>
</organism>
<dbReference type="OMA" id="SWMETIH"/>
<proteinExistence type="predicted"/>
<gene>
    <name evidence="1" type="ORF">KI387_001329</name>
</gene>
<dbReference type="SUPFAM" id="SSF56784">
    <property type="entry name" value="HAD-like"/>
    <property type="match status" value="1"/>
</dbReference>